<evidence type="ECO:0000256" key="2">
    <source>
        <dbReference type="ARBA" id="ARBA00009679"/>
    </source>
</evidence>
<keyword evidence="11" id="KW-0539">Nucleus</keyword>
<dbReference type="RefSeq" id="XP_032810017.1">
    <property type="nucleotide sequence ID" value="XM_032954126.1"/>
</dbReference>
<evidence type="ECO:0000259" key="14">
    <source>
        <dbReference type="SMART" id="SM01280"/>
    </source>
</evidence>
<dbReference type="RefSeq" id="XP_032810018.1">
    <property type="nucleotide sequence ID" value="XM_032954127.1"/>
</dbReference>
<feature type="region of interest" description="Disordered" evidence="13">
    <location>
        <begin position="587"/>
        <end position="688"/>
    </location>
</feature>
<comment type="subcellular location">
    <subcellularLocation>
        <location evidence="1">Nucleus</location>
    </subcellularLocation>
</comment>
<evidence type="ECO:0000256" key="10">
    <source>
        <dbReference type="ARBA" id="ARBA00023125"/>
    </source>
</evidence>
<feature type="coiled-coil region" evidence="12">
    <location>
        <begin position="773"/>
        <end position="807"/>
    </location>
</feature>
<dbReference type="RefSeq" id="XP_032810014.1">
    <property type="nucleotide sequence ID" value="XM_032954123.1"/>
</dbReference>
<evidence type="ECO:0000313" key="15">
    <source>
        <dbReference type="Proteomes" id="UP001318040"/>
    </source>
</evidence>
<feature type="compositionally biased region" description="Basic and acidic residues" evidence="13">
    <location>
        <begin position="28"/>
        <end position="43"/>
    </location>
</feature>
<protein>
    <recommendedName>
        <fullName evidence="3">Protein MCM10 homolog</fullName>
    </recommendedName>
</protein>
<keyword evidence="8" id="KW-0862">Zinc</keyword>
<dbReference type="GO" id="GO:0003688">
    <property type="term" value="F:DNA replication origin binding"/>
    <property type="evidence" value="ECO:0007669"/>
    <property type="project" value="TreeGrafter"/>
</dbReference>
<dbReference type="InterPro" id="IPR040184">
    <property type="entry name" value="Mcm10"/>
</dbReference>
<evidence type="ECO:0000256" key="5">
    <source>
        <dbReference type="ARBA" id="ARBA00022723"/>
    </source>
</evidence>
<feature type="region of interest" description="Disordered" evidence="13">
    <location>
        <begin position="1"/>
        <end position="61"/>
    </location>
</feature>
<dbReference type="SMART" id="SM01280">
    <property type="entry name" value="Mcm10"/>
    <property type="match status" value="1"/>
</dbReference>
<feature type="region of interest" description="Disordered" evidence="13">
    <location>
        <begin position="147"/>
        <end position="261"/>
    </location>
</feature>
<dbReference type="RefSeq" id="XP_032810016.1">
    <property type="nucleotide sequence ID" value="XM_032954125.1"/>
</dbReference>
<evidence type="ECO:0000256" key="3">
    <source>
        <dbReference type="ARBA" id="ARBA00017770"/>
    </source>
</evidence>
<feature type="domain" description="Replication factor Mcm10 C-terminal" evidence="14">
    <location>
        <begin position="543"/>
        <end position="902"/>
    </location>
</feature>
<evidence type="ECO:0000256" key="12">
    <source>
        <dbReference type="SAM" id="Coils"/>
    </source>
</evidence>
<keyword evidence="4" id="KW-0235">DNA replication</keyword>
<dbReference type="InterPro" id="IPR055065">
    <property type="entry name" value="OB_MCM10"/>
</dbReference>
<dbReference type="Pfam" id="PF09332">
    <property type="entry name" value="Mcm10"/>
    <property type="match status" value="1"/>
</dbReference>
<evidence type="ECO:0000313" key="20">
    <source>
        <dbReference type="RefSeq" id="XP_032810018.1"/>
    </source>
</evidence>
<name>A0AAJ7T376_PETMA</name>
<evidence type="ECO:0000313" key="19">
    <source>
        <dbReference type="RefSeq" id="XP_032810017.1"/>
    </source>
</evidence>
<dbReference type="GO" id="GO:0043596">
    <property type="term" value="C:nuclear replication fork"/>
    <property type="evidence" value="ECO:0007669"/>
    <property type="project" value="TreeGrafter"/>
</dbReference>
<evidence type="ECO:0000256" key="8">
    <source>
        <dbReference type="ARBA" id="ARBA00022833"/>
    </source>
</evidence>
<evidence type="ECO:0000256" key="9">
    <source>
        <dbReference type="ARBA" id="ARBA00023054"/>
    </source>
</evidence>
<keyword evidence="7" id="KW-0863">Zinc-finger</keyword>
<feature type="region of interest" description="Disordered" evidence="13">
    <location>
        <begin position="696"/>
        <end position="715"/>
    </location>
</feature>
<dbReference type="GO" id="GO:0008270">
    <property type="term" value="F:zinc ion binding"/>
    <property type="evidence" value="ECO:0007669"/>
    <property type="project" value="UniProtKB-KW"/>
</dbReference>
<dbReference type="GO" id="GO:0006974">
    <property type="term" value="P:DNA damage response"/>
    <property type="evidence" value="ECO:0007669"/>
    <property type="project" value="UniProtKB-KW"/>
</dbReference>
<proteinExistence type="inferred from homology"/>
<feature type="compositionally biased region" description="Basic and acidic residues" evidence="13">
    <location>
        <begin position="588"/>
        <end position="603"/>
    </location>
</feature>
<evidence type="ECO:0000256" key="11">
    <source>
        <dbReference type="ARBA" id="ARBA00023242"/>
    </source>
</evidence>
<dbReference type="AlphaFoldDB" id="A0AAJ7T376"/>
<dbReference type="InterPro" id="IPR015411">
    <property type="entry name" value="Rep_factor_Mcm10_C"/>
</dbReference>
<dbReference type="Pfam" id="PF09329">
    <property type="entry name" value="zf-primase"/>
    <property type="match status" value="1"/>
</dbReference>
<feature type="region of interest" description="Disordered" evidence="13">
    <location>
        <begin position="725"/>
        <end position="751"/>
    </location>
</feature>
<evidence type="ECO:0000256" key="7">
    <source>
        <dbReference type="ARBA" id="ARBA00022771"/>
    </source>
</evidence>
<keyword evidence="5" id="KW-0479">Metal-binding</keyword>
<evidence type="ECO:0000313" key="18">
    <source>
        <dbReference type="RefSeq" id="XP_032810016.1"/>
    </source>
</evidence>
<dbReference type="GO" id="GO:0003697">
    <property type="term" value="F:single-stranded DNA binding"/>
    <property type="evidence" value="ECO:0007669"/>
    <property type="project" value="InterPro"/>
</dbReference>
<dbReference type="Pfam" id="PF22379">
    <property type="entry name" value="OB_MCM10"/>
    <property type="match status" value="1"/>
</dbReference>
<feature type="compositionally biased region" description="Polar residues" evidence="13">
    <location>
        <begin position="147"/>
        <end position="165"/>
    </location>
</feature>
<keyword evidence="9 12" id="KW-0175">Coiled coil</keyword>
<evidence type="ECO:0000313" key="16">
    <source>
        <dbReference type="RefSeq" id="XP_032810013.1"/>
    </source>
</evidence>
<reference evidence="16 17" key="1">
    <citation type="submission" date="2025-04" db="UniProtKB">
        <authorList>
            <consortium name="RefSeq"/>
        </authorList>
    </citation>
    <scope>IDENTIFICATION</scope>
    <source>
        <tissue evidence="16 17">Sperm</tissue>
    </source>
</reference>
<dbReference type="RefSeq" id="XP_032810013.1">
    <property type="nucleotide sequence ID" value="XM_032954122.1"/>
</dbReference>
<dbReference type="PANTHER" id="PTHR13454">
    <property type="entry name" value="PROTEIN MCM10 HOMOLOG"/>
    <property type="match status" value="1"/>
</dbReference>
<dbReference type="GO" id="GO:0006270">
    <property type="term" value="P:DNA replication initiation"/>
    <property type="evidence" value="ECO:0007669"/>
    <property type="project" value="InterPro"/>
</dbReference>
<dbReference type="FunFam" id="2.40.50.140:FF:000167">
    <property type="entry name" value="Minichromosome maintenance 10 replication initiation factor"/>
    <property type="match status" value="1"/>
</dbReference>
<evidence type="ECO:0000256" key="13">
    <source>
        <dbReference type="SAM" id="MobiDB-lite"/>
    </source>
</evidence>
<evidence type="ECO:0000256" key="4">
    <source>
        <dbReference type="ARBA" id="ARBA00022705"/>
    </source>
</evidence>
<keyword evidence="6" id="KW-0227">DNA damage</keyword>
<dbReference type="Gene3D" id="2.40.50.140">
    <property type="entry name" value="Nucleic acid-binding proteins"/>
    <property type="match status" value="1"/>
</dbReference>
<feature type="region of interest" description="Disordered" evidence="13">
    <location>
        <begin position="85"/>
        <end position="117"/>
    </location>
</feature>
<evidence type="ECO:0000256" key="1">
    <source>
        <dbReference type="ARBA" id="ARBA00004123"/>
    </source>
</evidence>
<dbReference type="PANTHER" id="PTHR13454:SF11">
    <property type="entry name" value="PROTEIN MCM10 HOMOLOG"/>
    <property type="match status" value="1"/>
</dbReference>
<dbReference type="Proteomes" id="UP001318040">
    <property type="component" value="Chromosome 14"/>
</dbReference>
<sequence length="904" mass="98777">MEDNEGDLDVLTSLLEEGSPLSNDEDGGDTRVNGDDLHDDGDAAQHSGGPHPSCSNKNGTEAELSALFDAEDDAEDSDALVIDIGEPEGCGDEIRKADGDVPAPRRSAVSTPRCDDGKENVRLEEKSKEELAEELRLMQEKVLRLQQQLQETSPQAASSGVSSQRKVGVKKTEAATTAYVKTKSRLAHQPKSGESSTAFKDRTKIPTASQAGACSQSPMSVTASTSAAGGATAGKRKAPTTLSTPTTASSSSGMQENTEVEKYSGFRIRRPLISSVDMERRMAGRRMIRLSQLPDKITRDSLDNIDWVTIGVIVHKHTPQSVSSGKTFSVWRLMDLKNMEVSVSLLLFGEVHKQHWKTDQGFVVGLLNPTLMKPKEGYNELSISVDHPQKVMLMGEAKDLGTCRAAKRNGDPCTQLINLMEGEFCQFHVQSQYRKMSSRRSELQAGFTGREPTMLRGRGRGALGLKERICQQGFHYGGVSSPAYAASVASSTPSKGSKSTQMSLSGFVVRGADAVLLQAKQNLGMGPSSGSVTGCSEDFQGLLKAPTPGALNLKKHLVQISTTGADGKPRANVQSISAAELIRQQKRGLQDARRKRSEDREAKLLQIADAPSASCHEANPSTPTGTTERPVRPEPGGSMSSSPIPSPSTSASVRTPRIGSGLRDGDEVFLFDSPPQPNKQASNADRKKLAAVHKLRANGKQLEKQNPNAVKRKVAGETVRAVLQRTEEDTASSPEEQGGQEPASKRARRNSELFNSPEFQQLLAARSKHSDKVRQAEDDLQEQYFNVREKKEQMEEKMKNLKEQKCRVVSCKQCKYTHYKALDTCVQQMHALSWHDGVKRFFRCGQCSHRTVSLDRLPQKHCKNCGQFKWERDSMLKERKGPKIGAETLLPRGEEQAKFLNSLA</sequence>
<dbReference type="Pfam" id="PF24863">
    <property type="entry name" value="zf-CCCH_Mcm10"/>
    <property type="match status" value="1"/>
</dbReference>
<feature type="compositionally biased region" description="Low complexity" evidence="13">
    <location>
        <begin position="634"/>
        <end position="652"/>
    </location>
</feature>
<dbReference type="KEGG" id="pmrn:116942343"/>
<evidence type="ECO:0000313" key="17">
    <source>
        <dbReference type="RefSeq" id="XP_032810014.1"/>
    </source>
</evidence>
<feature type="compositionally biased region" description="Low complexity" evidence="13">
    <location>
        <begin position="239"/>
        <end position="252"/>
    </location>
</feature>
<comment type="similarity">
    <text evidence="2">Belongs to the MCM10 family.</text>
</comment>
<evidence type="ECO:0000256" key="6">
    <source>
        <dbReference type="ARBA" id="ARBA00022763"/>
    </source>
</evidence>
<keyword evidence="10" id="KW-0238">DNA-binding</keyword>
<feature type="compositionally biased region" description="Low complexity" evidence="13">
    <location>
        <begin position="220"/>
        <end position="230"/>
    </location>
</feature>
<dbReference type="InterPro" id="IPR015408">
    <property type="entry name" value="Znf_Mcm10/DnaG"/>
</dbReference>
<dbReference type="InterPro" id="IPR012340">
    <property type="entry name" value="NA-bd_OB-fold"/>
</dbReference>
<feature type="compositionally biased region" description="Polar residues" evidence="13">
    <location>
        <begin position="206"/>
        <end position="219"/>
    </location>
</feature>
<keyword evidence="15" id="KW-1185">Reference proteome</keyword>
<organism evidence="15 17">
    <name type="scientific">Petromyzon marinus</name>
    <name type="common">Sea lamprey</name>
    <dbReference type="NCBI Taxonomy" id="7757"/>
    <lineage>
        <taxon>Eukaryota</taxon>
        <taxon>Metazoa</taxon>
        <taxon>Chordata</taxon>
        <taxon>Craniata</taxon>
        <taxon>Vertebrata</taxon>
        <taxon>Cyclostomata</taxon>
        <taxon>Hyperoartia</taxon>
        <taxon>Petromyzontiformes</taxon>
        <taxon>Petromyzontidae</taxon>
        <taxon>Petromyzon</taxon>
    </lineage>
</organism>
<dbReference type="CTD" id="55388"/>
<accession>A0AAJ7T376</accession>
<dbReference type="InterPro" id="IPR056791">
    <property type="entry name" value="Znf_Mcm10_C"/>
</dbReference>
<gene>
    <name evidence="16 17 18 19 20" type="primary">MCM10</name>
</gene>